<accession>A0ABY4R4I4</accession>
<feature type="transmembrane region" description="Helical" evidence="1">
    <location>
        <begin position="107"/>
        <end position="128"/>
    </location>
</feature>
<dbReference type="Proteomes" id="UP001056336">
    <property type="component" value="Chromosome"/>
</dbReference>
<reference evidence="2" key="2">
    <citation type="submission" date="2022-05" db="EMBL/GenBank/DDBJ databases">
        <authorList>
            <person name="Kim J.-S."/>
            <person name="Lee K."/>
            <person name="Suh M."/>
            <person name="Eom M."/>
            <person name="Kim J.-S."/>
            <person name="Kim D.-S."/>
            <person name="Ko S.-H."/>
            <person name="Shin Y."/>
            <person name="Lee J.-S."/>
        </authorList>
    </citation>
    <scope>NUCLEOTIDE SEQUENCE</scope>
    <source>
        <strain evidence="2">N237</strain>
    </source>
</reference>
<dbReference type="EMBL" id="CP097332">
    <property type="protein sequence ID" value="UQX89814.1"/>
    <property type="molecule type" value="Genomic_DNA"/>
</dbReference>
<feature type="transmembrane region" description="Helical" evidence="1">
    <location>
        <begin position="20"/>
        <end position="47"/>
    </location>
</feature>
<organism evidence="2 3">
    <name type="scientific">Jatrophihabitans telluris</name>
    <dbReference type="NCBI Taxonomy" id="2038343"/>
    <lineage>
        <taxon>Bacteria</taxon>
        <taxon>Bacillati</taxon>
        <taxon>Actinomycetota</taxon>
        <taxon>Actinomycetes</taxon>
        <taxon>Jatrophihabitantales</taxon>
        <taxon>Jatrophihabitantaceae</taxon>
        <taxon>Jatrophihabitans</taxon>
    </lineage>
</organism>
<proteinExistence type="predicted"/>
<name>A0ABY4R4I4_9ACTN</name>
<keyword evidence="1" id="KW-0472">Membrane</keyword>
<keyword evidence="1" id="KW-1133">Transmembrane helix</keyword>
<keyword evidence="1" id="KW-0812">Transmembrane</keyword>
<evidence type="ECO:0000313" key="3">
    <source>
        <dbReference type="Proteomes" id="UP001056336"/>
    </source>
</evidence>
<gene>
    <name evidence="2" type="ORF">M6D93_07370</name>
</gene>
<reference evidence="2" key="1">
    <citation type="journal article" date="2018" name="Int. J. Syst. Evol. Microbiol.">
        <title>Jatrophihabitans telluris sp. nov., isolated from sediment soil of lava forest wetlands and the emended description of the genus Jatrophihabitans.</title>
        <authorList>
            <person name="Lee K.C."/>
            <person name="Suh M.K."/>
            <person name="Eom M.K."/>
            <person name="Kim K.K."/>
            <person name="Kim J.S."/>
            <person name="Kim D.S."/>
            <person name="Ko S.H."/>
            <person name="Shin Y.K."/>
            <person name="Lee J.S."/>
        </authorList>
    </citation>
    <scope>NUCLEOTIDE SEQUENCE</scope>
    <source>
        <strain evidence="2">N237</strain>
    </source>
</reference>
<evidence type="ECO:0000313" key="2">
    <source>
        <dbReference type="EMBL" id="UQX89814.1"/>
    </source>
</evidence>
<evidence type="ECO:0000256" key="1">
    <source>
        <dbReference type="SAM" id="Phobius"/>
    </source>
</evidence>
<dbReference type="RefSeq" id="WP_249773709.1">
    <property type="nucleotide sequence ID" value="NZ_CP097332.1"/>
</dbReference>
<evidence type="ECO:0008006" key="4">
    <source>
        <dbReference type="Google" id="ProtNLM"/>
    </source>
</evidence>
<feature type="transmembrane region" description="Helical" evidence="1">
    <location>
        <begin position="54"/>
        <end position="75"/>
    </location>
</feature>
<protein>
    <recommendedName>
        <fullName evidence="4">Integral membrane protein</fullName>
    </recommendedName>
</protein>
<keyword evidence="3" id="KW-1185">Reference proteome</keyword>
<sequence>MSVTDPPHGVQRPGSGVPEALRWAVLVAMVEAVALVAGAALYLVLIFTRTSTQLWAAFTVLAFMLFGAAVLYFGARGIAKLSPSARTPVLLLNLLSLPVSFDLGFQAGRLGIALPMLLAAVVEIGLLMSPSGRRALDREL</sequence>